<evidence type="ECO:0000313" key="2">
    <source>
        <dbReference type="EMBL" id="CAF3006183.1"/>
    </source>
</evidence>
<dbReference type="OrthoDB" id="191686at2759"/>
<evidence type="ECO:0000256" key="1">
    <source>
        <dbReference type="SAM" id="MobiDB-lite"/>
    </source>
</evidence>
<feature type="compositionally biased region" description="Acidic residues" evidence="1">
    <location>
        <begin position="48"/>
        <end position="62"/>
    </location>
</feature>
<accession>A0A7R8HCP6</accession>
<feature type="region of interest" description="Disordered" evidence="1">
    <location>
        <begin position="1"/>
        <end position="69"/>
    </location>
</feature>
<sequence length="163" mass="18785">MSTDMSFGKQEETQQLGNPPSHHIRLHPENQELNEEFGKAVSNLSSEFENELSGEEDEEEDDPSKRQNPLVRLIVKLTKKQSEVKKKDLTLDMFQPSRYKPNDLDQMAEDTKFSKLTRIFVSPIFQNYSESAAINSFANIFPYSSPMEYGVFTSFLTMSFQID</sequence>
<name>A0A7R8HCP6_LEPSM</name>
<protein>
    <submittedName>
        <fullName evidence="2">(salmon louse) hypothetical protein</fullName>
    </submittedName>
</protein>
<organism evidence="2 3">
    <name type="scientific">Lepeophtheirus salmonis</name>
    <name type="common">Salmon louse</name>
    <name type="synonym">Caligus salmonis</name>
    <dbReference type="NCBI Taxonomy" id="72036"/>
    <lineage>
        <taxon>Eukaryota</taxon>
        <taxon>Metazoa</taxon>
        <taxon>Ecdysozoa</taxon>
        <taxon>Arthropoda</taxon>
        <taxon>Crustacea</taxon>
        <taxon>Multicrustacea</taxon>
        <taxon>Hexanauplia</taxon>
        <taxon>Copepoda</taxon>
        <taxon>Siphonostomatoida</taxon>
        <taxon>Caligidae</taxon>
        <taxon>Lepeophtheirus</taxon>
    </lineage>
</organism>
<dbReference type="EMBL" id="HG994586">
    <property type="protein sequence ID" value="CAF3006183.1"/>
    <property type="molecule type" value="Genomic_DNA"/>
</dbReference>
<gene>
    <name evidence="2" type="ORF">LSAA_13499</name>
</gene>
<reference evidence="2" key="1">
    <citation type="submission" date="2021-02" db="EMBL/GenBank/DDBJ databases">
        <authorList>
            <person name="Bekaert M."/>
        </authorList>
    </citation>
    <scope>NUCLEOTIDE SEQUENCE</scope>
    <source>
        <strain evidence="2">IoA-00</strain>
    </source>
</reference>
<evidence type="ECO:0000313" key="3">
    <source>
        <dbReference type="Proteomes" id="UP000675881"/>
    </source>
</evidence>
<dbReference type="AlphaFoldDB" id="A0A7R8HCP6"/>
<proteinExistence type="predicted"/>
<dbReference type="Proteomes" id="UP000675881">
    <property type="component" value="Chromosome 7"/>
</dbReference>
<keyword evidence="3" id="KW-1185">Reference proteome</keyword>